<protein>
    <submittedName>
        <fullName evidence="3">Microtubule-associated protein Jupiter</fullName>
    </submittedName>
</protein>
<dbReference type="WBParaSite" id="MhA1_Contig36.frz3.gene6">
    <property type="protein sequence ID" value="MhA1_Contig36.frz3.gene6"/>
    <property type="gene ID" value="MhA1_Contig36.frz3.gene6"/>
</dbReference>
<evidence type="ECO:0000256" key="1">
    <source>
        <dbReference type="SAM" id="MobiDB-lite"/>
    </source>
</evidence>
<feature type="region of interest" description="Disordered" evidence="1">
    <location>
        <begin position="76"/>
        <end position="98"/>
    </location>
</feature>
<keyword evidence="2" id="KW-1185">Reference proteome</keyword>
<evidence type="ECO:0000313" key="3">
    <source>
        <dbReference type="WBParaSite" id="MhA1_Contig36.frz3.gene6"/>
    </source>
</evidence>
<dbReference type="AlphaFoldDB" id="A0A1I8BP28"/>
<accession>A0A1I8BP28</accession>
<dbReference type="Proteomes" id="UP000095281">
    <property type="component" value="Unplaced"/>
</dbReference>
<proteinExistence type="predicted"/>
<name>A0A1I8BP28_MELHA</name>
<evidence type="ECO:0000313" key="2">
    <source>
        <dbReference type="Proteomes" id="UP000095281"/>
    </source>
</evidence>
<sequence length="116" mass="13028">MTMLNDDFFTNGFVQKDSASSARASIVNNDVGSLGIDPDRTKLNNWGYTSPIFGEKQGDYKKNNENLRNLVENNRALPNQGYDGSATQQHPHSKIYGAKERIQEKPSDTECRCIIM</sequence>
<reference evidence="3" key="1">
    <citation type="submission" date="2016-11" db="UniProtKB">
        <authorList>
            <consortium name="WormBaseParasite"/>
        </authorList>
    </citation>
    <scope>IDENTIFICATION</scope>
</reference>
<organism evidence="2 3">
    <name type="scientific">Meloidogyne hapla</name>
    <name type="common">Root-knot nematode worm</name>
    <dbReference type="NCBI Taxonomy" id="6305"/>
    <lineage>
        <taxon>Eukaryota</taxon>
        <taxon>Metazoa</taxon>
        <taxon>Ecdysozoa</taxon>
        <taxon>Nematoda</taxon>
        <taxon>Chromadorea</taxon>
        <taxon>Rhabditida</taxon>
        <taxon>Tylenchina</taxon>
        <taxon>Tylenchomorpha</taxon>
        <taxon>Tylenchoidea</taxon>
        <taxon>Meloidogynidae</taxon>
        <taxon>Meloidogyninae</taxon>
        <taxon>Meloidogyne</taxon>
    </lineage>
</organism>